<gene>
    <name evidence="1" type="ORF">K432DRAFT_355638</name>
</gene>
<keyword evidence="2" id="KW-1185">Reference proteome</keyword>
<evidence type="ECO:0000313" key="2">
    <source>
        <dbReference type="Proteomes" id="UP000250266"/>
    </source>
</evidence>
<dbReference type="OrthoDB" id="3468019at2759"/>
<accession>A0A8E2JEH8</accession>
<dbReference type="Proteomes" id="UP000250266">
    <property type="component" value="Unassembled WGS sequence"/>
</dbReference>
<name>A0A8E2JEH8_9PEZI</name>
<organism evidence="1 2">
    <name type="scientific">Lepidopterella palustris CBS 459.81</name>
    <dbReference type="NCBI Taxonomy" id="1314670"/>
    <lineage>
        <taxon>Eukaryota</taxon>
        <taxon>Fungi</taxon>
        <taxon>Dikarya</taxon>
        <taxon>Ascomycota</taxon>
        <taxon>Pezizomycotina</taxon>
        <taxon>Dothideomycetes</taxon>
        <taxon>Pleosporomycetidae</taxon>
        <taxon>Mytilinidiales</taxon>
        <taxon>Argynnaceae</taxon>
        <taxon>Lepidopterella</taxon>
    </lineage>
</organism>
<proteinExistence type="predicted"/>
<protein>
    <recommendedName>
        <fullName evidence="3">SnoaL-like domain-containing protein</fullName>
    </recommendedName>
</protein>
<dbReference type="EMBL" id="KV745025">
    <property type="protein sequence ID" value="OCK79054.1"/>
    <property type="molecule type" value="Genomic_DNA"/>
</dbReference>
<reference evidence="1 2" key="1">
    <citation type="journal article" date="2016" name="Nat. Commun.">
        <title>Ectomycorrhizal ecology is imprinted in the genome of the dominant symbiotic fungus Cenococcum geophilum.</title>
        <authorList>
            <consortium name="DOE Joint Genome Institute"/>
            <person name="Peter M."/>
            <person name="Kohler A."/>
            <person name="Ohm R.A."/>
            <person name="Kuo A."/>
            <person name="Krutzmann J."/>
            <person name="Morin E."/>
            <person name="Arend M."/>
            <person name="Barry K.W."/>
            <person name="Binder M."/>
            <person name="Choi C."/>
            <person name="Clum A."/>
            <person name="Copeland A."/>
            <person name="Grisel N."/>
            <person name="Haridas S."/>
            <person name="Kipfer T."/>
            <person name="LaButti K."/>
            <person name="Lindquist E."/>
            <person name="Lipzen A."/>
            <person name="Maire R."/>
            <person name="Meier B."/>
            <person name="Mihaltcheva S."/>
            <person name="Molinier V."/>
            <person name="Murat C."/>
            <person name="Poggeler S."/>
            <person name="Quandt C.A."/>
            <person name="Sperisen C."/>
            <person name="Tritt A."/>
            <person name="Tisserant E."/>
            <person name="Crous P.W."/>
            <person name="Henrissat B."/>
            <person name="Nehls U."/>
            <person name="Egli S."/>
            <person name="Spatafora J.W."/>
            <person name="Grigoriev I.V."/>
            <person name="Martin F.M."/>
        </authorList>
    </citation>
    <scope>NUCLEOTIDE SEQUENCE [LARGE SCALE GENOMIC DNA]</scope>
    <source>
        <strain evidence="1 2">CBS 459.81</strain>
    </source>
</reference>
<dbReference type="AlphaFoldDB" id="A0A8E2JEH8"/>
<sequence length="146" mass="15583">MSTDTVWPAGFPTPVKDVILLFFSLADDKSSTAGPRLADEVFTPTGLMKNGAAKFEGTAEISKSREKAWDAYESRKHSVIKVFTHGDKADDLVVLGSLDAGFKNGKSAVGGFCVRIKVEGAEGSKPRLGLYEVFADHGPFVAAMKA</sequence>
<evidence type="ECO:0000313" key="1">
    <source>
        <dbReference type="EMBL" id="OCK79054.1"/>
    </source>
</evidence>
<evidence type="ECO:0008006" key="3">
    <source>
        <dbReference type="Google" id="ProtNLM"/>
    </source>
</evidence>